<organism evidence="2 3">
    <name type="scientific">Skeletonema marinoi</name>
    <dbReference type="NCBI Taxonomy" id="267567"/>
    <lineage>
        <taxon>Eukaryota</taxon>
        <taxon>Sar</taxon>
        <taxon>Stramenopiles</taxon>
        <taxon>Ochrophyta</taxon>
        <taxon>Bacillariophyta</taxon>
        <taxon>Coscinodiscophyceae</taxon>
        <taxon>Thalassiosirophycidae</taxon>
        <taxon>Thalassiosirales</taxon>
        <taxon>Skeletonemataceae</taxon>
        <taxon>Skeletonema</taxon>
        <taxon>Skeletonema marinoi-dohrnii complex</taxon>
    </lineage>
</organism>
<dbReference type="AlphaFoldDB" id="A0AAD8YJA1"/>
<gene>
    <name evidence="2" type="ORF">QTG54_002924</name>
</gene>
<evidence type="ECO:0000313" key="3">
    <source>
        <dbReference type="Proteomes" id="UP001224775"/>
    </source>
</evidence>
<dbReference type="Proteomes" id="UP001224775">
    <property type="component" value="Unassembled WGS sequence"/>
</dbReference>
<protein>
    <submittedName>
        <fullName evidence="2">Cystathionine beta-synthase family protein</fullName>
    </submittedName>
</protein>
<evidence type="ECO:0000256" key="1">
    <source>
        <dbReference type="SAM" id="SignalP"/>
    </source>
</evidence>
<feature type="signal peptide" evidence="1">
    <location>
        <begin position="1"/>
        <end position="21"/>
    </location>
</feature>
<proteinExistence type="predicted"/>
<comment type="caution">
    <text evidence="2">The sequence shown here is derived from an EMBL/GenBank/DDBJ whole genome shotgun (WGS) entry which is preliminary data.</text>
</comment>
<sequence>MMRCFVFILLLPALTFQSCIAWVCPSLEPFATTLISRKNLPSSVLAISQTPYISDIGQSWDGVHAKERHPANVAAPDSDADAAATDSSTYLIHKGRAIKMIKRCVAIEGLSVSDGWTPQASEAFSLAVEAVVRANPILTGQLIEEKTSLWPWAQPRTLRVIPGVFSPESHSFLTTINPPADLASPAQVLYEEEINKGTSAKELFQHVHSHVAPRLLGKAEFSYDQIKNASPLFEAKLMDFGDGYAAYSIKMSHALGDGTTFFQVIKQISSYMNGHEPQPINWDNPLKATHEIYPETFSNQDYERSYGGPFGWGVFKNIRTLGKRKCEYLLLSKDKITQKKRELQKSDENARISSNDVVMSVICEMCGSSDIFAFDRSVRGIKDDVDKSDAGNFFWEIPFEREKAAANPSVIRNILMSESGTYYDTDEVPLMPFLNGRVGRITSLASITQKTTFPGSKVICQFPSASFISDLPLDVAVIFRFDEEHFGIMHNFRRVNPSPLLSEIIA</sequence>
<dbReference type="Gene3D" id="3.30.559.10">
    <property type="entry name" value="Chloramphenicol acetyltransferase-like domain"/>
    <property type="match status" value="1"/>
</dbReference>
<name>A0AAD8YJA1_9STRA</name>
<keyword evidence="1" id="KW-0732">Signal</keyword>
<reference evidence="2" key="1">
    <citation type="submission" date="2023-06" db="EMBL/GenBank/DDBJ databases">
        <title>Survivors Of The Sea: Transcriptome response of Skeletonema marinoi to long-term dormancy.</title>
        <authorList>
            <person name="Pinder M.I.M."/>
            <person name="Kourtchenko O."/>
            <person name="Robertson E.K."/>
            <person name="Larsson T."/>
            <person name="Maumus F."/>
            <person name="Osuna-Cruz C.M."/>
            <person name="Vancaester E."/>
            <person name="Stenow R."/>
            <person name="Vandepoele K."/>
            <person name="Ploug H."/>
            <person name="Bruchert V."/>
            <person name="Godhe A."/>
            <person name="Topel M."/>
        </authorList>
    </citation>
    <scope>NUCLEOTIDE SEQUENCE</scope>
    <source>
        <strain evidence="2">R05AC</strain>
    </source>
</reference>
<evidence type="ECO:0000313" key="2">
    <source>
        <dbReference type="EMBL" id="KAK1746317.1"/>
    </source>
</evidence>
<accession>A0AAD8YJA1</accession>
<dbReference type="PROSITE" id="PS51257">
    <property type="entry name" value="PROKAR_LIPOPROTEIN"/>
    <property type="match status" value="1"/>
</dbReference>
<dbReference type="EMBL" id="JATAAI010000004">
    <property type="protein sequence ID" value="KAK1746317.1"/>
    <property type="molecule type" value="Genomic_DNA"/>
</dbReference>
<feature type="chain" id="PRO_5041987492" evidence="1">
    <location>
        <begin position="22"/>
        <end position="506"/>
    </location>
</feature>
<dbReference type="InterPro" id="IPR023213">
    <property type="entry name" value="CAT-like_dom_sf"/>
</dbReference>
<keyword evidence="3" id="KW-1185">Reference proteome</keyword>